<protein>
    <submittedName>
        <fullName evidence="1">Uncharacterized protein</fullName>
    </submittedName>
</protein>
<accession>A0ABN7AJI0</accession>
<organism evidence="1 2">
    <name type="scientific">Nesidiocoris tenuis</name>
    <dbReference type="NCBI Taxonomy" id="355587"/>
    <lineage>
        <taxon>Eukaryota</taxon>
        <taxon>Metazoa</taxon>
        <taxon>Ecdysozoa</taxon>
        <taxon>Arthropoda</taxon>
        <taxon>Hexapoda</taxon>
        <taxon>Insecta</taxon>
        <taxon>Pterygota</taxon>
        <taxon>Neoptera</taxon>
        <taxon>Paraneoptera</taxon>
        <taxon>Hemiptera</taxon>
        <taxon>Heteroptera</taxon>
        <taxon>Panheteroptera</taxon>
        <taxon>Cimicomorpha</taxon>
        <taxon>Miridae</taxon>
        <taxon>Dicyphina</taxon>
        <taxon>Nesidiocoris</taxon>
    </lineage>
</organism>
<name>A0ABN7AJI0_9HEMI</name>
<dbReference type="Proteomes" id="UP001307889">
    <property type="component" value="Chromosome 2"/>
</dbReference>
<evidence type="ECO:0000313" key="2">
    <source>
        <dbReference type="Proteomes" id="UP001307889"/>
    </source>
</evidence>
<proteinExistence type="predicted"/>
<reference evidence="1 2" key="1">
    <citation type="submission" date="2023-09" db="EMBL/GenBank/DDBJ databases">
        <title>Nesidiocoris tenuis whole genome shotgun sequence.</title>
        <authorList>
            <person name="Shibata T."/>
            <person name="Shimoda M."/>
            <person name="Kobayashi T."/>
            <person name="Uehara T."/>
        </authorList>
    </citation>
    <scope>NUCLEOTIDE SEQUENCE [LARGE SCALE GENOMIC DNA]</scope>
    <source>
        <strain evidence="1 2">Japan</strain>
    </source>
</reference>
<dbReference type="EMBL" id="AP028910">
    <property type="protein sequence ID" value="BES91035.1"/>
    <property type="molecule type" value="Genomic_DNA"/>
</dbReference>
<gene>
    <name evidence="1" type="ORF">NTJ_03843</name>
</gene>
<keyword evidence="2" id="KW-1185">Reference proteome</keyword>
<evidence type="ECO:0000313" key="1">
    <source>
        <dbReference type="EMBL" id="BES91035.1"/>
    </source>
</evidence>
<sequence length="92" mass="10285">MCHTADVGEVEVIPQHCPPPLAHSYCQSWVSNPSSSSSFARYLPVYPLLKVLEVHTYNIHQRTLIPPPVTSPDTVYVIWFLPQRFNAPASPG</sequence>